<dbReference type="Gene3D" id="3.40.50.11900">
    <property type="match status" value="1"/>
</dbReference>
<evidence type="ECO:0000256" key="1">
    <source>
        <dbReference type="ARBA" id="ARBA00005806"/>
    </source>
</evidence>
<comment type="similarity">
    <text evidence="1">Belongs to the FldB/FldC dehydratase alpha/beta subunit family.</text>
</comment>
<protein>
    <recommendedName>
        <fullName evidence="4">2-hydroxyacyl-CoA dehydratase</fullName>
    </recommendedName>
</protein>
<evidence type="ECO:0000313" key="3">
    <source>
        <dbReference type="Proteomes" id="UP000177876"/>
    </source>
</evidence>
<evidence type="ECO:0000313" key="2">
    <source>
        <dbReference type="EMBL" id="OFW58005.1"/>
    </source>
</evidence>
<dbReference type="Gene3D" id="3.40.50.11890">
    <property type="match status" value="1"/>
</dbReference>
<dbReference type="InterPro" id="IPR010327">
    <property type="entry name" value="FldB/FldC_alpha/beta"/>
</dbReference>
<accession>A0A1F2WMC7</accession>
<comment type="caution">
    <text evidence="2">The sequence shown here is derived from an EMBL/GenBank/DDBJ whole genome shotgun (WGS) entry which is preliminary data.</text>
</comment>
<proteinExistence type="inferred from homology"/>
<dbReference type="STRING" id="1797197.A2Y75_12320"/>
<organism evidence="2 3">
    <name type="scientific">Candidatus Solincola sediminis</name>
    <dbReference type="NCBI Taxonomy" id="1797199"/>
    <lineage>
        <taxon>Bacteria</taxon>
        <taxon>Bacillati</taxon>
        <taxon>Actinomycetota</taxon>
        <taxon>Candidatus Geothermincolia</taxon>
        <taxon>Candidatus Geothermincolales</taxon>
        <taxon>Candidatus Geothermincolaceae</taxon>
        <taxon>Candidatus Solincola</taxon>
    </lineage>
</organism>
<dbReference type="Proteomes" id="UP000177876">
    <property type="component" value="Unassembled WGS sequence"/>
</dbReference>
<gene>
    <name evidence="2" type="ORF">A2Y75_12320</name>
</gene>
<dbReference type="PANTHER" id="PTHR30548">
    <property type="entry name" value="2-HYDROXYGLUTARYL-COA DEHYDRATASE, D-COMPONENT-RELATED"/>
    <property type="match status" value="1"/>
</dbReference>
<dbReference type="PANTHER" id="PTHR30548:SF1">
    <property type="entry name" value="DEHYDRATASE SUBUNIT MJ0007-RELATED"/>
    <property type="match status" value="1"/>
</dbReference>
<dbReference type="GO" id="GO:0016836">
    <property type="term" value="F:hydro-lyase activity"/>
    <property type="evidence" value="ECO:0007669"/>
    <property type="project" value="UniProtKB-ARBA"/>
</dbReference>
<sequence>MTPENKISWFCTYTPLEILDAAGWHPVRHFGDPDLLESADEMLHPAICPYARACLSQELRQEGPHHAFFVNSCDAMRRLYDVWKEEFQQDFVYLMDLPRNEGVWGRKLLAEEFRHLIGVLEDHSGVKITAQLIQAAGMAREEARLAYLESAKGLKGRARLEAAMRFQGGTEQPEPSSRKGRPVVLTGNLLNPTGIITSLEQAGAMVVWMDLCNGDRSFASSTYVEGDDLARLLDAMAARYLEKHPCARMQDKGRHYQLLVDRVRSEGAQGVIYASLKFCDSYLYDFPLLEERLKQEGIPLLRLESDYGDGHVGQLLTRVEAFIEMI</sequence>
<dbReference type="AlphaFoldDB" id="A0A1F2WMC7"/>
<evidence type="ECO:0008006" key="4">
    <source>
        <dbReference type="Google" id="ProtNLM"/>
    </source>
</evidence>
<dbReference type="EMBL" id="MELK01000028">
    <property type="protein sequence ID" value="OFW58005.1"/>
    <property type="molecule type" value="Genomic_DNA"/>
</dbReference>
<dbReference type="Pfam" id="PF06050">
    <property type="entry name" value="HGD-D"/>
    <property type="match status" value="1"/>
</dbReference>
<reference evidence="2 3" key="1">
    <citation type="journal article" date="2016" name="Nat. Commun.">
        <title>Thousands of microbial genomes shed light on interconnected biogeochemical processes in an aquifer system.</title>
        <authorList>
            <person name="Anantharaman K."/>
            <person name="Brown C.T."/>
            <person name="Hug L.A."/>
            <person name="Sharon I."/>
            <person name="Castelle C.J."/>
            <person name="Probst A.J."/>
            <person name="Thomas B.C."/>
            <person name="Singh A."/>
            <person name="Wilkins M.J."/>
            <person name="Karaoz U."/>
            <person name="Brodie E.L."/>
            <person name="Williams K.H."/>
            <person name="Hubbard S.S."/>
            <person name="Banfield J.F."/>
        </authorList>
    </citation>
    <scope>NUCLEOTIDE SEQUENCE [LARGE SCALE GENOMIC DNA]</scope>
</reference>
<name>A0A1F2WMC7_9ACTN</name>